<dbReference type="Proteomes" id="UP000309038">
    <property type="component" value="Unassembled WGS sequence"/>
</dbReference>
<name>A0A4S4K644_9APHY</name>
<evidence type="ECO:0000313" key="2">
    <source>
        <dbReference type="Proteomes" id="UP000309038"/>
    </source>
</evidence>
<comment type="caution">
    <text evidence="1">The sequence shown here is derived from an EMBL/GenBank/DDBJ whole genome shotgun (WGS) entry which is preliminary data.</text>
</comment>
<protein>
    <submittedName>
        <fullName evidence="1">Uncharacterized protein</fullName>
    </submittedName>
</protein>
<dbReference type="AlphaFoldDB" id="A0A4S4K644"/>
<organism evidence="1 2">
    <name type="scientific">Hermanssonia centrifuga</name>
    <dbReference type="NCBI Taxonomy" id="98765"/>
    <lineage>
        <taxon>Eukaryota</taxon>
        <taxon>Fungi</taxon>
        <taxon>Dikarya</taxon>
        <taxon>Basidiomycota</taxon>
        <taxon>Agaricomycotina</taxon>
        <taxon>Agaricomycetes</taxon>
        <taxon>Polyporales</taxon>
        <taxon>Meruliaceae</taxon>
        <taxon>Hermanssonia</taxon>
    </lineage>
</organism>
<keyword evidence="2" id="KW-1185">Reference proteome</keyword>
<reference evidence="1 2" key="1">
    <citation type="submission" date="2019-02" db="EMBL/GenBank/DDBJ databases">
        <title>Genome sequencing of the rare red list fungi Phlebia centrifuga.</title>
        <authorList>
            <person name="Buettner E."/>
            <person name="Kellner H."/>
        </authorList>
    </citation>
    <scope>NUCLEOTIDE SEQUENCE [LARGE SCALE GENOMIC DNA]</scope>
    <source>
        <strain evidence="1 2">DSM 108282</strain>
    </source>
</reference>
<proteinExistence type="predicted"/>
<sequence length="51" mass="5876">MGLFAIDLNGRTYTDQIHEELKRGKYQIIIAGPETTLNPDKLFRKLLQMPS</sequence>
<dbReference type="EMBL" id="SGPJ01000717">
    <property type="protein sequence ID" value="THG93256.1"/>
    <property type="molecule type" value="Genomic_DNA"/>
</dbReference>
<accession>A0A4S4K644</accession>
<evidence type="ECO:0000313" key="1">
    <source>
        <dbReference type="EMBL" id="THG93256.1"/>
    </source>
</evidence>
<gene>
    <name evidence="1" type="ORF">EW026_g7937</name>
</gene>